<accession>A0A0S3R151</accession>
<keyword evidence="2" id="KW-1185">Reference proteome</keyword>
<reference evidence="1 2" key="1">
    <citation type="journal article" date="2015" name="Sci. Rep.">
        <title>The power of single molecule real-time sequencing technology in the de novo assembly of a eukaryotic genome.</title>
        <authorList>
            <person name="Sakai H."/>
            <person name="Naito K."/>
            <person name="Ogiso-Tanaka E."/>
            <person name="Takahashi Y."/>
            <person name="Iseki K."/>
            <person name="Muto C."/>
            <person name="Satou K."/>
            <person name="Teruya K."/>
            <person name="Shiroma A."/>
            <person name="Shimoji M."/>
            <person name="Hirano T."/>
            <person name="Itoh T."/>
            <person name="Kaga A."/>
            <person name="Tomooka N."/>
        </authorList>
    </citation>
    <scope>NUCLEOTIDE SEQUENCE [LARGE SCALE GENOMIC DNA]</scope>
    <source>
        <strain evidence="2">cv. Shumari</strain>
    </source>
</reference>
<proteinExistence type="predicted"/>
<dbReference type="EMBL" id="AP015034">
    <property type="protein sequence ID" value="BAT74263.1"/>
    <property type="molecule type" value="Genomic_DNA"/>
</dbReference>
<gene>
    <name evidence="1" type="primary">Vigan.01G189200</name>
    <name evidence="1" type="ORF">VIGAN_01189200</name>
</gene>
<name>A0A0S3R151_PHAAN</name>
<protein>
    <submittedName>
        <fullName evidence="1">Uncharacterized protein</fullName>
    </submittedName>
</protein>
<dbReference type="Proteomes" id="UP000291084">
    <property type="component" value="Chromosome 1"/>
</dbReference>
<organism evidence="1 2">
    <name type="scientific">Vigna angularis var. angularis</name>
    <dbReference type="NCBI Taxonomy" id="157739"/>
    <lineage>
        <taxon>Eukaryota</taxon>
        <taxon>Viridiplantae</taxon>
        <taxon>Streptophyta</taxon>
        <taxon>Embryophyta</taxon>
        <taxon>Tracheophyta</taxon>
        <taxon>Spermatophyta</taxon>
        <taxon>Magnoliopsida</taxon>
        <taxon>eudicotyledons</taxon>
        <taxon>Gunneridae</taxon>
        <taxon>Pentapetalae</taxon>
        <taxon>rosids</taxon>
        <taxon>fabids</taxon>
        <taxon>Fabales</taxon>
        <taxon>Fabaceae</taxon>
        <taxon>Papilionoideae</taxon>
        <taxon>50 kb inversion clade</taxon>
        <taxon>NPAAA clade</taxon>
        <taxon>indigoferoid/millettioid clade</taxon>
        <taxon>Phaseoleae</taxon>
        <taxon>Vigna</taxon>
    </lineage>
</organism>
<evidence type="ECO:0000313" key="2">
    <source>
        <dbReference type="Proteomes" id="UP000291084"/>
    </source>
</evidence>
<sequence length="93" mass="10736">MNSLASPPLRTYLIPTFAALFQDGKIKNGDDGVKFVCHHPKFFRLPYDCTFRLLKQKVFTTYDRPTNIAINKLSFRRSIINSDQTITIEVVQI</sequence>
<dbReference type="AlphaFoldDB" id="A0A0S3R151"/>
<evidence type="ECO:0000313" key="1">
    <source>
        <dbReference type="EMBL" id="BAT74263.1"/>
    </source>
</evidence>